<keyword evidence="3" id="KW-0804">Transcription</keyword>
<dbReference type="PROSITE" id="PS50995">
    <property type="entry name" value="HTH_MARR_2"/>
    <property type="match status" value="1"/>
</dbReference>
<protein>
    <submittedName>
        <fullName evidence="5">Transcriptional regulator</fullName>
    </submittedName>
</protein>
<evidence type="ECO:0000313" key="5">
    <source>
        <dbReference type="EMBL" id="OEK05245.1"/>
    </source>
</evidence>
<dbReference type="InterPro" id="IPR036388">
    <property type="entry name" value="WH-like_DNA-bd_sf"/>
</dbReference>
<keyword evidence="6" id="KW-1185">Reference proteome</keyword>
<evidence type="ECO:0000256" key="3">
    <source>
        <dbReference type="ARBA" id="ARBA00023163"/>
    </source>
</evidence>
<name>A0A1E5T1K0_9BACT</name>
<proteinExistence type="predicted"/>
<evidence type="ECO:0000256" key="1">
    <source>
        <dbReference type="ARBA" id="ARBA00023015"/>
    </source>
</evidence>
<feature type="domain" description="HTH marR-type" evidence="4">
    <location>
        <begin position="14"/>
        <end position="150"/>
    </location>
</feature>
<dbReference type="AlphaFoldDB" id="A0A1E5T1K0"/>
<dbReference type="InterPro" id="IPR000835">
    <property type="entry name" value="HTH_MarR-typ"/>
</dbReference>
<evidence type="ECO:0000259" key="4">
    <source>
        <dbReference type="PROSITE" id="PS50995"/>
    </source>
</evidence>
<gene>
    <name evidence="5" type="ORF">BFP71_17740</name>
</gene>
<dbReference type="SMART" id="SM00347">
    <property type="entry name" value="HTH_MARR"/>
    <property type="match status" value="1"/>
</dbReference>
<organism evidence="5 6">
    <name type="scientific">Roseivirga misakiensis</name>
    <dbReference type="NCBI Taxonomy" id="1563681"/>
    <lineage>
        <taxon>Bacteria</taxon>
        <taxon>Pseudomonadati</taxon>
        <taxon>Bacteroidota</taxon>
        <taxon>Cytophagia</taxon>
        <taxon>Cytophagales</taxon>
        <taxon>Roseivirgaceae</taxon>
        <taxon>Roseivirga</taxon>
    </lineage>
</organism>
<dbReference type="InterPro" id="IPR036390">
    <property type="entry name" value="WH_DNA-bd_sf"/>
</dbReference>
<dbReference type="InterPro" id="IPR039422">
    <property type="entry name" value="MarR/SlyA-like"/>
</dbReference>
<dbReference type="GO" id="GO:0003700">
    <property type="term" value="F:DNA-binding transcription factor activity"/>
    <property type="evidence" value="ECO:0007669"/>
    <property type="project" value="InterPro"/>
</dbReference>
<dbReference type="EMBL" id="MDGQ01000005">
    <property type="protein sequence ID" value="OEK05245.1"/>
    <property type="molecule type" value="Genomic_DNA"/>
</dbReference>
<dbReference type="Gene3D" id="1.10.10.10">
    <property type="entry name" value="Winged helix-like DNA-binding domain superfamily/Winged helix DNA-binding domain"/>
    <property type="match status" value="1"/>
</dbReference>
<evidence type="ECO:0000313" key="6">
    <source>
        <dbReference type="Proteomes" id="UP000095552"/>
    </source>
</evidence>
<dbReference type="PRINTS" id="PR00598">
    <property type="entry name" value="HTHMARR"/>
</dbReference>
<dbReference type="OrthoDB" id="763883at2"/>
<dbReference type="GO" id="GO:0006950">
    <property type="term" value="P:response to stress"/>
    <property type="evidence" value="ECO:0007669"/>
    <property type="project" value="TreeGrafter"/>
</dbReference>
<dbReference type="SUPFAM" id="SSF46785">
    <property type="entry name" value="Winged helix' DNA-binding domain"/>
    <property type="match status" value="1"/>
</dbReference>
<sequence length="152" mass="17372">MGIEEDIKQGKKFENVYEKLVVNIMYTHGWIVDEQTKIFKPFGITAPQYNVLRILRGQYPDACTVNMIIDRMLDRMSNASRIVDRLENKGLVKRTVCKTDRRAKDVLITEKGLAILDEVDGSLKGWMKNLSNLSPEQAEALSNNLDSLRKAQ</sequence>
<dbReference type="STRING" id="1563681.BFP71_17740"/>
<reference evidence="5 6" key="1">
    <citation type="submission" date="2016-08" db="EMBL/GenBank/DDBJ databases">
        <title>Draft genome of Fabibacter sp. strain SK-8.</title>
        <authorList>
            <person name="Wong S.-K."/>
            <person name="Hamasaki K."/>
            <person name="Yoshizawa S."/>
        </authorList>
    </citation>
    <scope>NUCLEOTIDE SEQUENCE [LARGE SCALE GENOMIC DNA]</scope>
    <source>
        <strain evidence="5 6">SK-8</strain>
    </source>
</reference>
<dbReference type="GO" id="GO:0003677">
    <property type="term" value="F:DNA binding"/>
    <property type="evidence" value="ECO:0007669"/>
    <property type="project" value="UniProtKB-KW"/>
</dbReference>
<dbReference type="PANTHER" id="PTHR33164">
    <property type="entry name" value="TRANSCRIPTIONAL REGULATOR, MARR FAMILY"/>
    <property type="match status" value="1"/>
</dbReference>
<dbReference type="Proteomes" id="UP000095552">
    <property type="component" value="Unassembled WGS sequence"/>
</dbReference>
<dbReference type="PANTHER" id="PTHR33164:SF43">
    <property type="entry name" value="HTH-TYPE TRANSCRIPTIONAL REPRESSOR YETL"/>
    <property type="match status" value="1"/>
</dbReference>
<dbReference type="Pfam" id="PF12802">
    <property type="entry name" value="MarR_2"/>
    <property type="match status" value="1"/>
</dbReference>
<evidence type="ECO:0000256" key="2">
    <source>
        <dbReference type="ARBA" id="ARBA00023125"/>
    </source>
</evidence>
<keyword evidence="2" id="KW-0238">DNA-binding</keyword>
<keyword evidence="1" id="KW-0805">Transcription regulation</keyword>
<comment type="caution">
    <text evidence="5">The sequence shown here is derived from an EMBL/GenBank/DDBJ whole genome shotgun (WGS) entry which is preliminary data.</text>
</comment>
<dbReference type="PROSITE" id="PS01117">
    <property type="entry name" value="HTH_MARR_1"/>
    <property type="match status" value="1"/>
</dbReference>
<accession>A0A1E5T1K0</accession>
<dbReference type="InterPro" id="IPR023187">
    <property type="entry name" value="Tscrpt_reg_MarR-type_CS"/>
</dbReference>
<dbReference type="RefSeq" id="WP_069836749.1">
    <property type="nucleotide sequence ID" value="NZ_MDGQ01000005.1"/>
</dbReference>